<dbReference type="GeneID" id="26257506"/>
<feature type="region of interest" description="Disordered" evidence="1">
    <location>
        <begin position="117"/>
        <end position="192"/>
    </location>
</feature>
<sequence length="192" mass="21917">MCCRGRWRGLDEQAQLADKEARFSRTLGRMQQYGQSDNSAEDDPVLSSTDSEDGDNDTHDNDYDQDSDQDSDYIPEKDTPSYSTSFFTTNPAEPTLQTLLNGPQWQLANPWARRAARVDYRLKKPGKPKTTGTARKQKRKSNKSAPDSRPVLSPLHDPQTSSAEEYPAKRLSPNPRTLARWEKRRVEEKKSR</sequence>
<evidence type="ECO:0000313" key="3">
    <source>
        <dbReference type="Proteomes" id="UP000054337"/>
    </source>
</evidence>
<dbReference type="RefSeq" id="XP_014557399.1">
    <property type="nucleotide sequence ID" value="XM_014701913.1"/>
</dbReference>
<feature type="compositionally biased region" description="Acidic residues" evidence="1">
    <location>
        <begin position="63"/>
        <end position="73"/>
    </location>
</feature>
<feature type="compositionally biased region" description="Acidic residues" evidence="1">
    <location>
        <begin position="39"/>
        <end position="55"/>
    </location>
</feature>
<keyword evidence="3" id="KW-1185">Reference proteome</keyword>
<dbReference type="Proteomes" id="UP000054337">
    <property type="component" value="Unassembled WGS sequence"/>
</dbReference>
<dbReference type="EMBL" id="KI968726">
    <property type="protein sequence ID" value="EUN27798.1"/>
    <property type="molecule type" value="Genomic_DNA"/>
</dbReference>
<dbReference type="HOGENOM" id="CLU_1418255_0_0_1"/>
<evidence type="ECO:0000313" key="2">
    <source>
        <dbReference type="EMBL" id="EUN27798.1"/>
    </source>
</evidence>
<proteinExistence type="predicted"/>
<feature type="region of interest" description="Disordered" evidence="1">
    <location>
        <begin position="26"/>
        <end position="104"/>
    </location>
</feature>
<evidence type="ECO:0000256" key="1">
    <source>
        <dbReference type="SAM" id="MobiDB-lite"/>
    </source>
</evidence>
<organism evidence="2 3">
    <name type="scientific">Bipolaris victoriae (strain FI3)</name>
    <name type="common">Victoria blight of oats agent</name>
    <name type="synonym">Cochliobolus victoriae</name>
    <dbReference type="NCBI Taxonomy" id="930091"/>
    <lineage>
        <taxon>Eukaryota</taxon>
        <taxon>Fungi</taxon>
        <taxon>Dikarya</taxon>
        <taxon>Ascomycota</taxon>
        <taxon>Pezizomycotina</taxon>
        <taxon>Dothideomycetes</taxon>
        <taxon>Pleosporomycetidae</taxon>
        <taxon>Pleosporales</taxon>
        <taxon>Pleosporineae</taxon>
        <taxon>Pleosporaceae</taxon>
        <taxon>Bipolaris</taxon>
    </lineage>
</organism>
<feature type="non-terminal residue" evidence="2">
    <location>
        <position position="192"/>
    </location>
</feature>
<dbReference type="AlphaFoldDB" id="W7EBH6"/>
<gene>
    <name evidence="2" type="ORF">COCVIDRAFT_43431</name>
</gene>
<feature type="compositionally biased region" description="Polar residues" evidence="1">
    <location>
        <begin position="80"/>
        <end position="104"/>
    </location>
</feature>
<reference evidence="2 3" key="1">
    <citation type="journal article" date="2013" name="PLoS Genet.">
        <title>Comparative genome structure, secondary metabolite, and effector coding capacity across Cochliobolus pathogens.</title>
        <authorList>
            <person name="Condon B.J."/>
            <person name="Leng Y."/>
            <person name="Wu D."/>
            <person name="Bushley K.E."/>
            <person name="Ohm R.A."/>
            <person name="Otillar R."/>
            <person name="Martin J."/>
            <person name="Schackwitz W."/>
            <person name="Grimwood J."/>
            <person name="MohdZainudin N."/>
            <person name="Xue C."/>
            <person name="Wang R."/>
            <person name="Manning V.A."/>
            <person name="Dhillon B."/>
            <person name="Tu Z.J."/>
            <person name="Steffenson B.J."/>
            <person name="Salamov A."/>
            <person name="Sun H."/>
            <person name="Lowry S."/>
            <person name="LaButti K."/>
            <person name="Han J."/>
            <person name="Copeland A."/>
            <person name="Lindquist E."/>
            <person name="Barry K."/>
            <person name="Schmutz J."/>
            <person name="Baker S.E."/>
            <person name="Ciuffetti L.M."/>
            <person name="Grigoriev I.V."/>
            <person name="Zhong S."/>
            <person name="Turgeon B.G."/>
        </authorList>
    </citation>
    <scope>NUCLEOTIDE SEQUENCE [LARGE SCALE GENOMIC DNA]</scope>
    <source>
        <strain evidence="2 3">FI3</strain>
    </source>
</reference>
<name>W7EBH6_BIPV3</name>
<dbReference type="OrthoDB" id="10362982at2759"/>
<accession>W7EBH6</accession>
<feature type="compositionally biased region" description="Basic and acidic residues" evidence="1">
    <location>
        <begin position="179"/>
        <end position="192"/>
    </location>
</feature>
<protein>
    <submittedName>
        <fullName evidence="2">Uncharacterized protein</fullName>
    </submittedName>
</protein>